<evidence type="ECO:0008006" key="5">
    <source>
        <dbReference type="Google" id="ProtNLM"/>
    </source>
</evidence>
<organism evidence="3 4">
    <name type="scientific">Enhydrobacter aerosaccus</name>
    <dbReference type="NCBI Taxonomy" id="225324"/>
    <lineage>
        <taxon>Bacteria</taxon>
        <taxon>Pseudomonadati</taxon>
        <taxon>Pseudomonadota</taxon>
        <taxon>Alphaproteobacteria</taxon>
        <taxon>Hyphomicrobiales</taxon>
        <taxon>Enhydrobacter</taxon>
    </lineage>
</organism>
<feature type="signal peptide" evidence="2">
    <location>
        <begin position="1"/>
        <end position="21"/>
    </location>
</feature>
<dbReference type="Proteomes" id="UP000190092">
    <property type="component" value="Unassembled WGS sequence"/>
</dbReference>
<protein>
    <recommendedName>
        <fullName evidence="5">TPR repeat</fullName>
    </recommendedName>
</protein>
<dbReference type="InterPro" id="IPR050767">
    <property type="entry name" value="Sel1_AlgK"/>
</dbReference>
<dbReference type="AlphaFoldDB" id="A0A1T4R4M6"/>
<evidence type="ECO:0000256" key="1">
    <source>
        <dbReference type="SAM" id="Coils"/>
    </source>
</evidence>
<dbReference type="PANTHER" id="PTHR11102:SF160">
    <property type="entry name" value="ERAD-ASSOCIATED E3 UBIQUITIN-PROTEIN LIGASE COMPONENT HRD3"/>
    <property type="match status" value="1"/>
</dbReference>
<dbReference type="OrthoDB" id="112232at2"/>
<feature type="coiled-coil region" evidence="1">
    <location>
        <begin position="351"/>
        <end position="378"/>
    </location>
</feature>
<keyword evidence="2" id="KW-0732">Signal</keyword>
<evidence type="ECO:0000313" key="3">
    <source>
        <dbReference type="EMBL" id="SKA11000.1"/>
    </source>
</evidence>
<feature type="chain" id="PRO_5012323532" description="TPR repeat" evidence="2">
    <location>
        <begin position="22"/>
        <end position="400"/>
    </location>
</feature>
<evidence type="ECO:0000256" key="2">
    <source>
        <dbReference type="SAM" id="SignalP"/>
    </source>
</evidence>
<dbReference type="STRING" id="225324.SAMN02745126_03590"/>
<keyword evidence="4" id="KW-1185">Reference proteome</keyword>
<dbReference type="EMBL" id="FUWJ01000004">
    <property type="protein sequence ID" value="SKA11000.1"/>
    <property type="molecule type" value="Genomic_DNA"/>
</dbReference>
<dbReference type="Gene3D" id="1.25.40.10">
    <property type="entry name" value="Tetratricopeptide repeat domain"/>
    <property type="match status" value="2"/>
</dbReference>
<sequence length="400" mass="41698">MRIVPAALLAALLGASSHAFAQGADLSGTSPALRNAVATYRAGDLASAEADFRRLAASTPDARAWLGVVLIERGNARDGVQMLQQALAAGSAEAALQLGVVYAQGLGGLPRDDARAAQLFEKAANAGHQRAQLNLGILYFRGQGVPRDLVQARAWLEKAASGDDPYALYALARATEDNDGSAIADPVRAADLYRRAAEKGHPLAALRYGLALAEGNGTKQDALAAQRWLMIAEKDGVPEAALALGDMTARTRPSRDKAANQTIQQNAVAWYAVAANAGVASAQFKLGNAYYAGAGVARDVTQAATWYGRAARQGLPEAQQLLGVALLGGLAGQTDPVEGYKWLLIAEKAGNLAARATKEQAAAKLSDAERKRAEALAAAFTPVLERPISDVPPRLAPPTP</sequence>
<name>A0A1T4R4M6_9HYPH</name>
<dbReference type="PANTHER" id="PTHR11102">
    <property type="entry name" value="SEL-1-LIKE PROTEIN"/>
    <property type="match status" value="1"/>
</dbReference>
<dbReference type="InterPro" id="IPR006597">
    <property type="entry name" value="Sel1-like"/>
</dbReference>
<dbReference type="SUPFAM" id="SSF81901">
    <property type="entry name" value="HCP-like"/>
    <property type="match status" value="2"/>
</dbReference>
<keyword evidence="1" id="KW-0175">Coiled coil</keyword>
<dbReference type="Pfam" id="PF08238">
    <property type="entry name" value="Sel1"/>
    <property type="match status" value="7"/>
</dbReference>
<dbReference type="SMART" id="SM00671">
    <property type="entry name" value="SEL1"/>
    <property type="match status" value="6"/>
</dbReference>
<reference evidence="4" key="1">
    <citation type="submission" date="2017-02" db="EMBL/GenBank/DDBJ databases">
        <authorList>
            <person name="Varghese N."/>
            <person name="Submissions S."/>
        </authorList>
    </citation>
    <scope>NUCLEOTIDE SEQUENCE [LARGE SCALE GENOMIC DNA]</scope>
    <source>
        <strain evidence="4">ATCC 27094</strain>
    </source>
</reference>
<dbReference type="RefSeq" id="WP_085935279.1">
    <property type="nucleotide sequence ID" value="NZ_FUWJ01000004.1"/>
</dbReference>
<dbReference type="InterPro" id="IPR011990">
    <property type="entry name" value="TPR-like_helical_dom_sf"/>
</dbReference>
<evidence type="ECO:0000313" key="4">
    <source>
        <dbReference type="Proteomes" id="UP000190092"/>
    </source>
</evidence>
<proteinExistence type="predicted"/>
<accession>A0A1T4R4M6</accession>
<gene>
    <name evidence="3" type="ORF">SAMN02745126_03590</name>
</gene>